<feature type="region of interest" description="Disordered" evidence="1">
    <location>
        <begin position="1"/>
        <end position="29"/>
    </location>
</feature>
<evidence type="ECO:0000313" key="3">
    <source>
        <dbReference type="Proteomes" id="UP001187415"/>
    </source>
</evidence>
<dbReference type="Proteomes" id="UP001187415">
    <property type="component" value="Unassembled WGS sequence"/>
</dbReference>
<dbReference type="EMBL" id="JAUPFM010000018">
    <property type="protein sequence ID" value="KAK2822598.1"/>
    <property type="molecule type" value="Genomic_DNA"/>
</dbReference>
<comment type="caution">
    <text evidence="2">The sequence shown here is derived from an EMBL/GenBank/DDBJ whole genome shotgun (WGS) entry which is preliminary data.</text>
</comment>
<organism evidence="2 3">
    <name type="scientific">Channa striata</name>
    <name type="common">Snakehead murrel</name>
    <name type="synonym">Ophicephalus striatus</name>
    <dbReference type="NCBI Taxonomy" id="64152"/>
    <lineage>
        <taxon>Eukaryota</taxon>
        <taxon>Metazoa</taxon>
        <taxon>Chordata</taxon>
        <taxon>Craniata</taxon>
        <taxon>Vertebrata</taxon>
        <taxon>Euteleostomi</taxon>
        <taxon>Actinopterygii</taxon>
        <taxon>Neopterygii</taxon>
        <taxon>Teleostei</taxon>
        <taxon>Neoteleostei</taxon>
        <taxon>Acanthomorphata</taxon>
        <taxon>Anabantaria</taxon>
        <taxon>Anabantiformes</taxon>
        <taxon>Channoidei</taxon>
        <taxon>Channidae</taxon>
        <taxon>Channa</taxon>
    </lineage>
</organism>
<protein>
    <submittedName>
        <fullName evidence="2">Uncharacterized protein</fullName>
    </submittedName>
</protein>
<evidence type="ECO:0000256" key="1">
    <source>
        <dbReference type="SAM" id="MobiDB-lite"/>
    </source>
</evidence>
<dbReference type="AlphaFoldDB" id="A0AA88LRF0"/>
<name>A0AA88LRF0_CHASR</name>
<keyword evidence="3" id="KW-1185">Reference proteome</keyword>
<reference evidence="2" key="1">
    <citation type="submission" date="2023-07" db="EMBL/GenBank/DDBJ databases">
        <title>Chromosome-level Genome Assembly of Striped Snakehead (Channa striata).</title>
        <authorList>
            <person name="Liu H."/>
        </authorList>
    </citation>
    <scope>NUCLEOTIDE SEQUENCE</scope>
    <source>
        <strain evidence="2">Gz</strain>
        <tissue evidence="2">Muscle</tissue>
    </source>
</reference>
<proteinExistence type="predicted"/>
<evidence type="ECO:0000313" key="2">
    <source>
        <dbReference type="EMBL" id="KAK2822598.1"/>
    </source>
</evidence>
<sequence length="79" mass="8755">MFACQAGNSGDGRGSVARANSATKRRKKEGNEVLGIFDVRLKPQKKKNVGDREDHGTHVAEVRRCQGRFVRLDNGLCQE</sequence>
<gene>
    <name evidence="2" type="ORF">Q5P01_022663</name>
</gene>
<accession>A0AA88LRF0</accession>